<organism evidence="3">
    <name type="scientific">viral metagenome</name>
    <dbReference type="NCBI Taxonomy" id="1070528"/>
    <lineage>
        <taxon>unclassified sequences</taxon>
        <taxon>metagenomes</taxon>
        <taxon>organismal metagenomes</taxon>
    </lineage>
</organism>
<dbReference type="InterPro" id="IPR041311">
    <property type="entry name" value="LPD29"/>
</dbReference>
<dbReference type="EMBL" id="MT143311">
    <property type="protein sequence ID" value="QJA95404.1"/>
    <property type="molecule type" value="Genomic_DNA"/>
</dbReference>
<gene>
    <name evidence="2" type="ORF">MM415A00442_0009</name>
    <name evidence="3" type="ORF">MM415B05409_0012</name>
</gene>
<dbReference type="Pfam" id="PF18847">
    <property type="entry name" value="LPD29"/>
    <property type="match status" value="1"/>
</dbReference>
<proteinExistence type="predicted"/>
<evidence type="ECO:0000313" key="3">
    <source>
        <dbReference type="EMBL" id="QJA95404.1"/>
    </source>
</evidence>
<reference evidence="3" key="1">
    <citation type="submission" date="2020-03" db="EMBL/GenBank/DDBJ databases">
        <title>The deep terrestrial virosphere.</title>
        <authorList>
            <person name="Holmfeldt K."/>
            <person name="Nilsson E."/>
            <person name="Simone D."/>
            <person name="Lopez-Fernandez M."/>
            <person name="Wu X."/>
            <person name="de Brujin I."/>
            <person name="Lundin D."/>
            <person name="Andersson A."/>
            <person name="Bertilsson S."/>
            <person name="Dopson M."/>
        </authorList>
    </citation>
    <scope>NUCLEOTIDE SEQUENCE</scope>
    <source>
        <strain evidence="2">MM415A00442</strain>
        <strain evidence="3">MM415B05409</strain>
    </source>
</reference>
<sequence length="242" mass="28286">MYRLITKEQRQNARQSWIKDQQTEKYLDIEILRKSETVPGHFSLVIWRGNAGHPYINYYYKSAESREESIINEKKAAERRSEYKAEQAKKGKTHTKSATAAALIKKILKKEYPHIKFSVRSDNFSMGNSVDVSWTDGIPTSAIDGFLRQFEQGTFDGMTDCYNYDNTADRPQAKYVHSNRHISESIRLQAEKDLCEIAGVEYIDSNMRLWDEWLSTQVWRRLSKMDLSKGYSKQKLIEYINS</sequence>
<name>A0A6M3LPK1_9ZZZZ</name>
<dbReference type="AlphaFoldDB" id="A0A6M3LPK1"/>
<accession>A0A6M3LPK1</accession>
<evidence type="ECO:0000259" key="1">
    <source>
        <dbReference type="Pfam" id="PF18847"/>
    </source>
</evidence>
<evidence type="ECO:0000313" key="2">
    <source>
        <dbReference type="EMBL" id="QJA82126.1"/>
    </source>
</evidence>
<feature type="domain" description="Large polyvalent protein associated" evidence="1">
    <location>
        <begin position="98"/>
        <end position="180"/>
    </location>
</feature>
<protein>
    <recommendedName>
        <fullName evidence="1">Large polyvalent protein associated domain-containing protein</fullName>
    </recommendedName>
</protein>
<dbReference type="EMBL" id="MT142480">
    <property type="protein sequence ID" value="QJA82126.1"/>
    <property type="molecule type" value="Genomic_DNA"/>
</dbReference>